<dbReference type="InterPro" id="IPR034660">
    <property type="entry name" value="DinB/YfiT-like"/>
</dbReference>
<dbReference type="AlphaFoldDB" id="A0A939G7S2"/>
<evidence type="ECO:0000313" key="6">
    <source>
        <dbReference type="EMBL" id="MBO0931611.1"/>
    </source>
</evidence>
<evidence type="ECO:0000256" key="3">
    <source>
        <dbReference type="ARBA" id="ARBA00022801"/>
    </source>
</evidence>
<keyword evidence="2" id="KW-0479">Metal-binding</keyword>
<dbReference type="NCBIfam" id="NF009807">
    <property type="entry name" value="PRK13291.1"/>
    <property type="match status" value="1"/>
</dbReference>
<name>A0A939G7S2_9BACT</name>
<evidence type="ECO:0000256" key="2">
    <source>
        <dbReference type="ARBA" id="ARBA00022723"/>
    </source>
</evidence>
<dbReference type="SUPFAM" id="SSF109854">
    <property type="entry name" value="DinB/YfiT-like putative metalloenzymes"/>
    <property type="match status" value="1"/>
</dbReference>
<protein>
    <submittedName>
        <fullName evidence="6">Metal-dependent hydrolase</fullName>
    </submittedName>
</protein>
<feature type="domain" description="DinB-like" evidence="5">
    <location>
        <begin position="34"/>
        <end position="168"/>
    </location>
</feature>
<evidence type="ECO:0000259" key="5">
    <source>
        <dbReference type="Pfam" id="PF12867"/>
    </source>
</evidence>
<keyword evidence="1" id="KW-0963">Cytoplasm</keyword>
<dbReference type="InterPro" id="IPR023774">
    <property type="entry name" value="Put_metal_dep_hydrolase_YfiT"/>
</dbReference>
<evidence type="ECO:0000313" key="7">
    <source>
        <dbReference type="Proteomes" id="UP000664795"/>
    </source>
</evidence>
<dbReference type="Pfam" id="PF12867">
    <property type="entry name" value="DinB_2"/>
    <property type="match status" value="1"/>
</dbReference>
<evidence type="ECO:0000256" key="1">
    <source>
        <dbReference type="ARBA" id="ARBA00022490"/>
    </source>
</evidence>
<reference evidence="6 7" key="1">
    <citation type="submission" date="2021-03" db="EMBL/GenBank/DDBJ databases">
        <title>Fibrella sp. HMF5036 genome sequencing and assembly.</title>
        <authorList>
            <person name="Kang H."/>
            <person name="Kim H."/>
            <person name="Bae S."/>
            <person name="Joh K."/>
        </authorList>
    </citation>
    <scope>NUCLEOTIDE SEQUENCE [LARGE SCALE GENOMIC DNA]</scope>
    <source>
        <strain evidence="6 7">HMF5036</strain>
    </source>
</reference>
<dbReference type="HAMAP" id="MF_01256">
    <property type="entry name" value="YfiT_hydrol"/>
    <property type="match status" value="1"/>
</dbReference>
<organism evidence="6 7">
    <name type="scientific">Fibrella aquatilis</name>
    <dbReference type="NCBI Taxonomy" id="2817059"/>
    <lineage>
        <taxon>Bacteria</taxon>
        <taxon>Pseudomonadati</taxon>
        <taxon>Bacteroidota</taxon>
        <taxon>Cytophagia</taxon>
        <taxon>Cytophagales</taxon>
        <taxon>Spirosomataceae</taxon>
        <taxon>Fibrella</taxon>
    </lineage>
</organism>
<keyword evidence="3 6" id="KW-0378">Hydrolase</keyword>
<dbReference type="Gene3D" id="1.20.120.450">
    <property type="entry name" value="dinb family like domain"/>
    <property type="match status" value="1"/>
</dbReference>
<dbReference type="RefSeq" id="WP_207335572.1">
    <property type="nucleotide sequence ID" value="NZ_JAFMYU010000007.1"/>
</dbReference>
<proteinExistence type="inferred from homology"/>
<dbReference type="InterPro" id="IPR024775">
    <property type="entry name" value="DinB-like"/>
</dbReference>
<dbReference type="Proteomes" id="UP000664795">
    <property type="component" value="Unassembled WGS sequence"/>
</dbReference>
<dbReference type="EMBL" id="JAFMYU010000007">
    <property type="protein sequence ID" value="MBO0931611.1"/>
    <property type="molecule type" value="Genomic_DNA"/>
</dbReference>
<comment type="caution">
    <text evidence="6">The sequence shown here is derived from an EMBL/GenBank/DDBJ whole genome shotgun (WGS) entry which is preliminary data.</text>
</comment>
<keyword evidence="7" id="KW-1185">Reference proteome</keyword>
<sequence>MQDLDALRYPIGAMPVAPPLAAGQAQGYVAEIAALPRKLAQLVASWPDDRLDTPYRPEGWTVRQVVHHMADSHMNAYIRTKLALTEENPRISPYEEGEWAKLPDSALSITPSLTLLTVLHERWVTCLDALTDNDLARTYYHPGSERTYSVADVLALYAWHGEHHYQHIYRLAERNGWA</sequence>
<keyword evidence="4" id="KW-0862">Zinc</keyword>
<dbReference type="GO" id="GO:0046872">
    <property type="term" value="F:metal ion binding"/>
    <property type="evidence" value="ECO:0007669"/>
    <property type="project" value="UniProtKB-KW"/>
</dbReference>
<gene>
    <name evidence="6" type="ORF">J2I48_11430</name>
</gene>
<accession>A0A939G7S2</accession>
<evidence type="ECO:0000256" key="4">
    <source>
        <dbReference type="ARBA" id="ARBA00022833"/>
    </source>
</evidence>
<dbReference type="GO" id="GO:0016787">
    <property type="term" value="F:hydrolase activity"/>
    <property type="evidence" value="ECO:0007669"/>
    <property type="project" value="UniProtKB-KW"/>
</dbReference>